<dbReference type="GO" id="GO:0032259">
    <property type="term" value="P:methylation"/>
    <property type="evidence" value="ECO:0007669"/>
    <property type="project" value="UniProtKB-KW"/>
</dbReference>
<keyword evidence="4" id="KW-0808">Transferase</keyword>
<dbReference type="eggNOG" id="COG0665">
    <property type="taxonomic scope" value="Bacteria"/>
</dbReference>
<dbReference type="Gene3D" id="3.30.9.10">
    <property type="entry name" value="D-Amino Acid Oxidase, subunit A, domain 2"/>
    <property type="match status" value="1"/>
</dbReference>
<dbReference type="GO" id="GO:0008033">
    <property type="term" value="P:tRNA processing"/>
    <property type="evidence" value="ECO:0007669"/>
    <property type="project" value="UniProtKB-KW"/>
</dbReference>
<evidence type="ECO:0000256" key="2">
    <source>
        <dbReference type="ARBA" id="ARBA00022603"/>
    </source>
</evidence>
<evidence type="ECO:0000256" key="6">
    <source>
        <dbReference type="ARBA" id="ARBA00022694"/>
    </source>
</evidence>
<dbReference type="SUPFAM" id="SSF51905">
    <property type="entry name" value="FAD/NAD(P)-binding domain"/>
    <property type="match status" value="1"/>
</dbReference>
<dbReference type="InterPro" id="IPR006076">
    <property type="entry name" value="FAD-dep_OxRdtase"/>
</dbReference>
<keyword evidence="9" id="KW-0511">Multifunctional enzyme</keyword>
<evidence type="ECO:0000256" key="5">
    <source>
        <dbReference type="ARBA" id="ARBA00022691"/>
    </source>
</evidence>
<keyword evidence="1" id="KW-0963">Cytoplasm</keyword>
<sequence length="594" mass="67451">MRLAYSKVSNILDINKELLLSYHVFIVGNKLPWKWQFKDRFTICQTSFNNGLDFLVTWETWKNDINRCSHLHYVVLESSSYCKTYLRNIYCNLPTKLLSYADSLLCKLPNYYPGIYRLEFEHCNLTLTLFLGVKHVLSKEIVARFNAYFLSHPTAEEREYFKKIVLNLSKLGAKESTISIIKRDDYILNILYEIGFKIYIENTSVRDLYRIVGVWSRIWSSEYSPLIRNNKKIVIIGAGLSGVGIAHALSIRGIESNIIDIDITGDSHIGHLGASLSPSISVDNNILSRLVRLGMEQAWSRWSNLMPKAFLDRCGSLQLDIKFKNDKIFDLINNDSLLSNLYRYVDRIEASNIAGIGVSSGGIFCKNSMVVSPRILINRILKLSKINVIQQFITKLDKKEDKWIIFGKDGKQLASADILILANSYNSLSLLNSIKSQHSLIDLFKARRVLGEVALIKDIDLQGGPNCILEGQCYILPSKNGYCIVGGTYLSDFRNDLLVKKSRLDNLSNLADSLNATHNIYHKHISYWHGERMVLPNRIPMIGNVVDNNNLFLAIGYASRGLCWSSLGGDIIASQICGEPLLIEKQMMTILKPR</sequence>
<evidence type="ECO:0000256" key="4">
    <source>
        <dbReference type="ARBA" id="ARBA00022679"/>
    </source>
</evidence>
<dbReference type="InterPro" id="IPR029063">
    <property type="entry name" value="SAM-dependent_MTases_sf"/>
</dbReference>
<dbReference type="STRING" id="1208918.CDEE_0339"/>
<keyword evidence="7" id="KW-0274">FAD</keyword>
<gene>
    <name evidence="11" type="ORF">CDEE_0339</name>
</gene>
<proteinExistence type="predicted"/>
<dbReference type="PATRIC" id="fig|1208918.3.peg.105"/>
<protein>
    <submittedName>
        <fullName evidence="11">tRNA U-34 5-methylaminomethyl-2-thiouridine biosynthesis protein MnmC</fullName>
    </submittedName>
</protein>
<feature type="domain" description="FAD dependent oxidoreductase" evidence="10">
    <location>
        <begin position="232"/>
        <end position="574"/>
    </location>
</feature>
<name>M1LVX2_9PROT</name>
<dbReference type="Gene3D" id="3.50.50.60">
    <property type="entry name" value="FAD/NAD(P)-binding domain"/>
    <property type="match status" value="1"/>
</dbReference>
<evidence type="ECO:0000256" key="1">
    <source>
        <dbReference type="ARBA" id="ARBA00022490"/>
    </source>
</evidence>
<dbReference type="KEGG" id="kct:CDEE_0339"/>
<evidence type="ECO:0000259" key="10">
    <source>
        <dbReference type="Pfam" id="PF01266"/>
    </source>
</evidence>
<keyword evidence="6" id="KW-0819">tRNA processing</keyword>
<evidence type="ECO:0000256" key="8">
    <source>
        <dbReference type="ARBA" id="ARBA00023002"/>
    </source>
</evidence>
<evidence type="ECO:0000256" key="7">
    <source>
        <dbReference type="ARBA" id="ARBA00022827"/>
    </source>
</evidence>
<accession>M1LVX2</accession>
<dbReference type="AlphaFoldDB" id="M1LVX2"/>
<dbReference type="Proteomes" id="UP000011686">
    <property type="component" value="Chromosome"/>
</dbReference>
<dbReference type="eggNOG" id="COG4121">
    <property type="taxonomic scope" value="Bacteria"/>
</dbReference>
<dbReference type="EMBL" id="CP003804">
    <property type="protein sequence ID" value="AGF47409.1"/>
    <property type="molecule type" value="Genomic_DNA"/>
</dbReference>
<dbReference type="InterPro" id="IPR036188">
    <property type="entry name" value="FAD/NAD-bd_sf"/>
</dbReference>
<dbReference type="GO" id="GO:0008168">
    <property type="term" value="F:methyltransferase activity"/>
    <property type="evidence" value="ECO:0007669"/>
    <property type="project" value="UniProtKB-KW"/>
</dbReference>
<evidence type="ECO:0000313" key="11">
    <source>
        <dbReference type="EMBL" id="AGF47409.1"/>
    </source>
</evidence>
<reference evidence="11 12" key="1">
    <citation type="journal article" date="2013" name="Genome Biol. Evol.">
        <title>Genome evolution and phylogenomic analysis of candidatus kinetoplastibacterium, the betaproteobacterial endosymbionts of strigomonas and angomonas.</title>
        <authorList>
            <person name="Alves J.M."/>
            <person name="Serrano M.G."/>
            <person name="Maia da Silva F."/>
            <person name="Voegtly L.J."/>
            <person name="Matveyev A.V."/>
            <person name="Teixeira M.M."/>
            <person name="Camargo E.P."/>
            <person name="Buck G.A."/>
        </authorList>
    </citation>
    <scope>NUCLEOTIDE SEQUENCE [LARGE SCALE GENOMIC DNA]</scope>
    <source>
        <strain evidence="11 12">TCC036E</strain>
    </source>
</reference>
<dbReference type="GO" id="GO:0005737">
    <property type="term" value="C:cytoplasm"/>
    <property type="evidence" value="ECO:0007669"/>
    <property type="project" value="TreeGrafter"/>
</dbReference>
<dbReference type="Pfam" id="PF01266">
    <property type="entry name" value="DAO"/>
    <property type="match status" value="1"/>
</dbReference>
<dbReference type="PANTHER" id="PTHR13847">
    <property type="entry name" value="SARCOSINE DEHYDROGENASE-RELATED"/>
    <property type="match status" value="1"/>
</dbReference>
<dbReference type="Gene3D" id="3.40.50.150">
    <property type="entry name" value="Vaccinia Virus protein VP39"/>
    <property type="match status" value="1"/>
</dbReference>
<dbReference type="GO" id="GO:0016491">
    <property type="term" value="F:oxidoreductase activity"/>
    <property type="evidence" value="ECO:0007669"/>
    <property type="project" value="UniProtKB-KW"/>
</dbReference>
<keyword evidence="3" id="KW-0285">Flavoprotein</keyword>
<keyword evidence="12" id="KW-1185">Reference proteome</keyword>
<dbReference type="HOGENOM" id="CLU_022427_1_0_4"/>
<evidence type="ECO:0000256" key="9">
    <source>
        <dbReference type="ARBA" id="ARBA00023268"/>
    </source>
</evidence>
<evidence type="ECO:0000256" key="3">
    <source>
        <dbReference type="ARBA" id="ARBA00022630"/>
    </source>
</evidence>
<keyword evidence="2" id="KW-0489">Methyltransferase</keyword>
<organism evidence="11 12">
    <name type="scientific">Candidatus Kinetoplastidibacterium crithidiae TCC036E</name>
    <dbReference type="NCBI Taxonomy" id="1208918"/>
    <lineage>
        <taxon>Bacteria</taxon>
        <taxon>Pseudomonadati</taxon>
        <taxon>Pseudomonadota</taxon>
        <taxon>Betaproteobacteria</taxon>
        <taxon>Candidatus Kinetoplastidibacterium</taxon>
    </lineage>
</organism>
<keyword evidence="5" id="KW-0949">S-adenosyl-L-methionine</keyword>
<evidence type="ECO:0000313" key="12">
    <source>
        <dbReference type="Proteomes" id="UP000011686"/>
    </source>
</evidence>
<dbReference type="PANTHER" id="PTHR13847:SF283">
    <property type="entry name" value="TRNA 5-METHYLAMINOMETHYL-2-THIOURIDINE BIOSYNTHESIS BIFUNCTIONAL PROTEIN MNMC"/>
    <property type="match status" value="1"/>
</dbReference>
<keyword evidence="8" id="KW-0560">Oxidoreductase</keyword>